<keyword evidence="2" id="KW-0812">Transmembrane</keyword>
<accession>A0A6C0BPN4</accession>
<evidence type="ECO:0000256" key="1">
    <source>
        <dbReference type="SAM" id="Coils"/>
    </source>
</evidence>
<protein>
    <submittedName>
        <fullName evidence="3">Uncharacterized protein</fullName>
    </submittedName>
</protein>
<organism evidence="3">
    <name type="scientific">viral metagenome</name>
    <dbReference type="NCBI Taxonomy" id="1070528"/>
    <lineage>
        <taxon>unclassified sequences</taxon>
        <taxon>metagenomes</taxon>
        <taxon>organismal metagenomes</taxon>
    </lineage>
</organism>
<proteinExistence type="predicted"/>
<feature type="transmembrane region" description="Helical" evidence="2">
    <location>
        <begin position="6"/>
        <end position="26"/>
    </location>
</feature>
<name>A0A6C0BPN4_9ZZZZ</name>
<dbReference type="AlphaFoldDB" id="A0A6C0BPN4"/>
<sequence length="130" mass="15306">MYDIILLIVLFFVLFLLIVFNAIRVIRNKKNHIVSTIKLHDNDVNMYEIINNITTENETLKAQVQDNKTSTNDLKKNQIDIQNDIRSHFLYTDVSEENSLNIKNIENEIDTLQSKMYDLQQNLSSVQYLE</sequence>
<dbReference type="EMBL" id="MN739215">
    <property type="protein sequence ID" value="QHS94020.1"/>
    <property type="molecule type" value="Genomic_DNA"/>
</dbReference>
<reference evidence="3" key="1">
    <citation type="journal article" date="2020" name="Nature">
        <title>Giant virus diversity and host interactions through global metagenomics.</title>
        <authorList>
            <person name="Schulz F."/>
            <person name="Roux S."/>
            <person name="Paez-Espino D."/>
            <person name="Jungbluth S."/>
            <person name="Walsh D.A."/>
            <person name="Denef V.J."/>
            <person name="McMahon K.D."/>
            <person name="Konstantinidis K.T."/>
            <person name="Eloe-Fadrosh E.A."/>
            <person name="Kyrpides N.C."/>
            <person name="Woyke T."/>
        </authorList>
    </citation>
    <scope>NUCLEOTIDE SEQUENCE</scope>
    <source>
        <strain evidence="3">GVMAG-M-3300018416-26</strain>
    </source>
</reference>
<feature type="coiled-coil region" evidence="1">
    <location>
        <begin position="95"/>
        <end position="122"/>
    </location>
</feature>
<evidence type="ECO:0000313" key="3">
    <source>
        <dbReference type="EMBL" id="QHS94020.1"/>
    </source>
</evidence>
<keyword evidence="1" id="KW-0175">Coiled coil</keyword>
<keyword evidence="2" id="KW-0472">Membrane</keyword>
<keyword evidence="2" id="KW-1133">Transmembrane helix</keyword>
<evidence type="ECO:0000256" key="2">
    <source>
        <dbReference type="SAM" id="Phobius"/>
    </source>
</evidence>